<gene>
    <name evidence="1" type="ORF">PMAYCL1PPCAC_10593</name>
</gene>
<dbReference type="PANTHER" id="PTHR47027">
    <property type="entry name" value="REVERSE TRANSCRIPTASE DOMAIN-CONTAINING PROTEIN"/>
    <property type="match status" value="1"/>
</dbReference>
<dbReference type="Proteomes" id="UP001328107">
    <property type="component" value="Unassembled WGS sequence"/>
</dbReference>
<dbReference type="AlphaFoldDB" id="A0AAN5C7J0"/>
<keyword evidence="2" id="KW-1185">Reference proteome</keyword>
<protein>
    <recommendedName>
        <fullName evidence="3">Reverse transcriptase domain-containing protein</fullName>
    </recommendedName>
</protein>
<organism evidence="1 2">
    <name type="scientific">Pristionchus mayeri</name>
    <dbReference type="NCBI Taxonomy" id="1317129"/>
    <lineage>
        <taxon>Eukaryota</taxon>
        <taxon>Metazoa</taxon>
        <taxon>Ecdysozoa</taxon>
        <taxon>Nematoda</taxon>
        <taxon>Chromadorea</taxon>
        <taxon>Rhabditida</taxon>
        <taxon>Rhabditina</taxon>
        <taxon>Diplogasteromorpha</taxon>
        <taxon>Diplogasteroidea</taxon>
        <taxon>Neodiplogasteridae</taxon>
        <taxon>Pristionchus</taxon>
    </lineage>
</organism>
<dbReference type="EMBL" id="BTRK01000003">
    <property type="protein sequence ID" value="GMR40398.1"/>
    <property type="molecule type" value="Genomic_DNA"/>
</dbReference>
<name>A0AAN5C7J0_9BILA</name>
<evidence type="ECO:0000313" key="1">
    <source>
        <dbReference type="EMBL" id="GMR40398.1"/>
    </source>
</evidence>
<evidence type="ECO:0000313" key="2">
    <source>
        <dbReference type="Proteomes" id="UP001328107"/>
    </source>
</evidence>
<evidence type="ECO:0008006" key="3">
    <source>
        <dbReference type="Google" id="ProtNLM"/>
    </source>
</evidence>
<sequence length="327" mass="37748">MLIEDIRSRKETQLLEAIRSGRSIVRLTKENELTRKRMFFKDPNTGTASQEYTERTVTQFFESLYTPKVPLPFAITPSTEPILPFLREEISYAIQSLRIGHAAGDDKVKPDMLTTLSYADDVIIVAKNRVELRRMLTKVIHAAGRVGLEVHPRKSILLTSSATNREQITTRNPIIIDNLQFDFVESATYLGGKISLPLDHPDEIEHRIRLGWFAWSKLSYLLSSRLLPIKTRRRVFESCVTAAVLYGSEVWAMRASEKERLSVTQRKMERKMLGVTLKDRWRNERVRGITKLRDLIEEGLKRKARWALVRRMGRAVEPCHYGVDAIQ</sequence>
<proteinExistence type="predicted"/>
<dbReference type="PANTHER" id="PTHR47027:SF29">
    <property type="entry name" value="C2H2-TYPE DOMAIN-CONTAINING PROTEIN"/>
    <property type="match status" value="1"/>
</dbReference>
<comment type="caution">
    <text evidence="1">The sequence shown here is derived from an EMBL/GenBank/DDBJ whole genome shotgun (WGS) entry which is preliminary data.</text>
</comment>
<reference evidence="2" key="1">
    <citation type="submission" date="2022-10" db="EMBL/GenBank/DDBJ databases">
        <title>Genome assembly of Pristionchus species.</title>
        <authorList>
            <person name="Yoshida K."/>
            <person name="Sommer R.J."/>
        </authorList>
    </citation>
    <scope>NUCLEOTIDE SEQUENCE [LARGE SCALE GENOMIC DNA]</scope>
    <source>
        <strain evidence="2">RS5460</strain>
    </source>
</reference>
<accession>A0AAN5C7J0</accession>